<dbReference type="STRING" id="1346330.M472_07845"/>
<dbReference type="SUPFAM" id="SSF52317">
    <property type="entry name" value="Class I glutamine amidotransferase-like"/>
    <property type="match status" value="1"/>
</dbReference>
<proteinExistence type="inferred from homology"/>
<dbReference type="PROSITE" id="PS51273">
    <property type="entry name" value="GATASE_TYPE_1"/>
    <property type="match status" value="1"/>
</dbReference>
<dbReference type="PANTHER" id="PTHR42701:SF1">
    <property type="entry name" value="IMIDAZOLE GLYCEROL PHOSPHATE SYNTHASE SUBUNIT HISH"/>
    <property type="match status" value="1"/>
</dbReference>
<dbReference type="InterPro" id="IPR017926">
    <property type="entry name" value="GATASE"/>
</dbReference>
<evidence type="ECO:0000256" key="4">
    <source>
        <dbReference type="ARBA" id="ARBA00022801"/>
    </source>
</evidence>
<comment type="caution">
    <text evidence="13">The sequence shown here is derived from an EMBL/GenBank/DDBJ whole genome shotgun (WGS) entry which is preliminary data.</text>
</comment>
<feature type="active site" description="Nucleophile" evidence="10 11">
    <location>
        <position position="76"/>
    </location>
</feature>
<dbReference type="InterPro" id="IPR010139">
    <property type="entry name" value="Imidazole-glycPsynth_HisH"/>
</dbReference>
<dbReference type="CDD" id="cd01748">
    <property type="entry name" value="GATase1_IGP_Synthase"/>
    <property type="match status" value="1"/>
</dbReference>
<dbReference type="GO" id="GO:0000105">
    <property type="term" value="P:L-histidine biosynthetic process"/>
    <property type="evidence" value="ECO:0007669"/>
    <property type="project" value="UniProtKB-UniRule"/>
</dbReference>
<evidence type="ECO:0000256" key="11">
    <source>
        <dbReference type="PIRSR" id="PIRSR000495-1"/>
    </source>
</evidence>
<evidence type="ECO:0000256" key="3">
    <source>
        <dbReference type="ARBA" id="ARBA00022605"/>
    </source>
</evidence>
<dbReference type="OrthoDB" id="9807137at2"/>
<evidence type="ECO:0000256" key="10">
    <source>
        <dbReference type="HAMAP-Rule" id="MF_00278"/>
    </source>
</evidence>
<dbReference type="RefSeq" id="WP_021071375.1">
    <property type="nucleotide sequence ID" value="NZ_ATDL01000016.1"/>
</dbReference>
<dbReference type="Pfam" id="PF00117">
    <property type="entry name" value="GATase"/>
    <property type="match status" value="1"/>
</dbReference>
<evidence type="ECO:0000313" key="14">
    <source>
        <dbReference type="Proteomes" id="UP000016584"/>
    </source>
</evidence>
<evidence type="ECO:0000256" key="1">
    <source>
        <dbReference type="ARBA" id="ARBA00005091"/>
    </source>
</evidence>
<keyword evidence="5 10" id="KW-0315">Glutamine amidotransferase</keyword>
<evidence type="ECO:0000259" key="12">
    <source>
        <dbReference type="Pfam" id="PF00117"/>
    </source>
</evidence>
<comment type="pathway">
    <text evidence="1 10">Amino-acid biosynthesis; L-histidine biosynthesis; L-histidine from 5-phospho-alpha-D-ribose 1-diphosphate: step 5/9.</text>
</comment>
<feature type="active site" evidence="10 11">
    <location>
        <position position="180"/>
    </location>
</feature>
<comment type="catalytic activity">
    <reaction evidence="9 10">
        <text>L-glutamine + H2O = L-glutamate + NH4(+)</text>
        <dbReference type="Rhea" id="RHEA:15889"/>
        <dbReference type="ChEBI" id="CHEBI:15377"/>
        <dbReference type="ChEBI" id="CHEBI:28938"/>
        <dbReference type="ChEBI" id="CHEBI:29985"/>
        <dbReference type="ChEBI" id="CHEBI:58359"/>
        <dbReference type="EC" id="3.5.1.2"/>
    </reaction>
</comment>
<dbReference type="NCBIfam" id="TIGR01855">
    <property type="entry name" value="IMP_synth_hisH"/>
    <property type="match status" value="1"/>
</dbReference>
<reference evidence="13 14" key="1">
    <citation type="journal article" date="2013" name="Genome Announc.">
        <title>The Draft Genome Sequence of Sphingomonas paucimobilis Strain HER1398 (Proteobacteria), Host to the Giant PAU Phage, Indicates That It Is a Member of the Genus Sphingobacterium (Bacteroidetes).</title>
        <authorList>
            <person name="White R.A.III."/>
            <person name="Suttle C.A."/>
        </authorList>
    </citation>
    <scope>NUCLEOTIDE SEQUENCE [LARGE SCALE GENOMIC DNA]</scope>
    <source>
        <strain evidence="13 14">HER1398</strain>
    </source>
</reference>
<keyword evidence="6 10" id="KW-0368">Histidine biosynthesis</keyword>
<evidence type="ECO:0000313" key="13">
    <source>
        <dbReference type="EMBL" id="ERJ58674.1"/>
    </source>
</evidence>
<evidence type="ECO:0000256" key="9">
    <source>
        <dbReference type="ARBA" id="ARBA00049534"/>
    </source>
</evidence>
<evidence type="ECO:0000256" key="7">
    <source>
        <dbReference type="ARBA" id="ARBA00023239"/>
    </source>
</evidence>
<organism evidence="13 14">
    <name type="scientific">Sphingobacterium paucimobilis HER1398</name>
    <dbReference type="NCBI Taxonomy" id="1346330"/>
    <lineage>
        <taxon>Bacteria</taxon>
        <taxon>Pseudomonadati</taxon>
        <taxon>Bacteroidota</taxon>
        <taxon>Sphingobacteriia</taxon>
        <taxon>Sphingobacteriales</taxon>
        <taxon>Sphingobacteriaceae</taxon>
        <taxon>Sphingobacterium</taxon>
    </lineage>
</organism>
<dbReference type="eggNOG" id="COG0118">
    <property type="taxonomic scope" value="Bacteria"/>
</dbReference>
<keyword evidence="7 10" id="KW-0456">Lyase</keyword>
<evidence type="ECO:0000256" key="2">
    <source>
        <dbReference type="ARBA" id="ARBA00011152"/>
    </source>
</evidence>
<feature type="active site" evidence="10 11">
    <location>
        <position position="178"/>
    </location>
</feature>
<sequence length="196" mass="21889">MIGIVNYGAGNIFSLTAALDRIQVEYGMINHKEDFDRYDRIIIPGVGHAGAAMRKLEETGLVDTILSLKKPVLGICVGMQLLTSYSEEGDAKLLSIFPLKTLHFKNRISLKTPHMGWNNVKVTAGCPLFTDIPDDSYFYFVHSFFIEHSPVFTGATCNYGLAYSAAVQKDNFYGVQFHPEKSGEYGEQLLMNFSKM</sequence>
<dbReference type="GO" id="GO:0005737">
    <property type="term" value="C:cytoplasm"/>
    <property type="evidence" value="ECO:0007669"/>
    <property type="project" value="UniProtKB-SubCell"/>
</dbReference>
<dbReference type="HAMAP" id="MF_00278">
    <property type="entry name" value="HisH"/>
    <property type="match status" value="1"/>
</dbReference>
<keyword evidence="4 10" id="KW-0378">Hydrolase</keyword>
<evidence type="ECO:0000256" key="8">
    <source>
        <dbReference type="ARBA" id="ARBA00047838"/>
    </source>
</evidence>
<keyword evidence="3 10" id="KW-0028">Amino-acid biosynthesis</keyword>
<comment type="catalytic activity">
    <reaction evidence="8 10">
        <text>5-[(5-phospho-1-deoxy-D-ribulos-1-ylimino)methylamino]-1-(5-phospho-beta-D-ribosyl)imidazole-4-carboxamide + L-glutamine = D-erythro-1-(imidazol-4-yl)glycerol 3-phosphate + 5-amino-1-(5-phospho-beta-D-ribosyl)imidazole-4-carboxamide + L-glutamate + H(+)</text>
        <dbReference type="Rhea" id="RHEA:24793"/>
        <dbReference type="ChEBI" id="CHEBI:15378"/>
        <dbReference type="ChEBI" id="CHEBI:29985"/>
        <dbReference type="ChEBI" id="CHEBI:58278"/>
        <dbReference type="ChEBI" id="CHEBI:58359"/>
        <dbReference type="ChEBI" id="CHEBI:58475"/>
        <dbReference type="ChEBI" id="CHEBI:58525"/>
        <dbReference type="EC" id="4.3.2.10"/>
    </reaction>
</comment>
<comment type="subcellular location">
    <subcellularLocation>
        <location evidence="10">Cytoplasm</location>
    </subcellularLocation>
</comment>
<dbReference type="AlphaFoldDB" id="U2J147"/>
<accession>U2J147</accession>
<dbReference type="PIRSF" id="PIRSF000495">
    <property type="entry name" value="Amidotransf_hisH"/>
    <property type="match status" value="1"/>
</dbReference>
<dbReference type="InterPro" id="IPR029062">
    <property type="entry name" value="Class_I_gatase-like"/>
</dbReference>
<dbReference type="PATRIC" id="fig|1346330.5.peg.3233"/>
<keyword evidence="10" id="KW-0963">Cytoplasm</keyword>
<dbReference type="EC" id="3.5.1.2" evidence="10"/>
<comment type="subunit">
    <text evidence="2 10">Heterodimer of HisH and HisF.</text>
</comment>
<dbReference type="PANTHER" id="PTHR42701">
    <property type="entry name" value="IMIDAZOLE GLYCEROL PHOSPHATE SYNTHASE SUBUNIT HISH"/>
    <property type="match status" value="1"/>
</dbReference>
<feature type="domain" description="Glutamine amidotransferase" evidence="12">
    <location>
        <begin position="5"/>
        <end position="193"/>
    </location>
</feature>
<evidence type="ECO:0000256" key="6">
    <source>
        <dbReference type="ARBA" id="ARBA00023102"/>
    </source>
</evidence>
<dbReference type="GO" id="GO:0000107">
    <property type="term" value="F:imidazoleglycerol-phosphate synthase activity"/>
    <property type="evidence" value="ECO:0007669"/>
    <property type="project" value="UniProtKB-UniRule"/>
</dbReference>
<dbReference type="Gene3D" id="3.40.50.880">
    <property type="match status" value="1"/>
</dbReference>
<dbReference type="GO" id="GO:0016829">
    <property type="term" value="F:lyase activity"/>
    <property type="evidence" value="ECO:0007669"/>
    <property type="project" value="UniProtKB-KW"/>
</dbReference>
<protein>
    <recommendedName>
        <fullName evidence="10">Imidazole glycerol phosphate synthase subunit HisH</fullName>
        <ecNumber evidence="10">4.3.2.10</ecNumber>
    </recommendedName>
    <alternativeName>
        <fullName evidence="10">IGP synthase glutaminase subunit</fullName>
        <ecNumber evidence="10">3.5.1.2</ecNumber>
    </alternativeName>
    <alternativeName>
        <fullName evidence="10">IGP synthase subunit HisH</fullName>
    </alternativeName>
    <alternativeName>
        <fullName evidence="10">ImGP synthase subunit HisH</fullName>
        <shortName evidence="10">IGPS subunit HisH</shortName>
    </alternativeName>
</protein>
<name>U2J147_9SPHI</name>
<dbReference type="Proteomes" id="UP000016584">
    <property type="component" value="Unassembled WGS sequence"/>
</dbReference>
<dbReference type="EMBL" id="ATDL01000016">
    <property type="protein sequence ID" value="ERJ58674.1"/>
    <property type="molecule type" value="Genomic_DNA"/>
</dbReference>
<gene>
    <name evidence="10" type="primary">hisH</name>
    <name evidence="13" type="ORF">M472_07845</name>
</gene>
<dbReference type="UniPathway" id="UPA00031">
    <property type="reaction ID" value="UER00010"/>
</dbReference>
<evidence type="ECO:0000256" key="5">
    <source>
        <dbReference type="ARBA" id="ARBA00022962"/>
    </source>
</evidence>
<comment type="function">
    <text evidence="10">IGPS catalyzes the conversion of PRFAR and glutamine to IGP, AICAR and glutamate. The HisH subunit catalyzes the hydrolysis of glutamine to glutamate and ammonia as part of the synthesis of IGP and AICAR. The resulting ammonia molecule is channeled to the active site of HisF.</text>
</comment>
<dbReference type="EC" id="4.3.2.10" evidence="10"/>
<keyword evidence="14" id="KW-1185">Reference proteome</keyword>
<dbReference type="GO" id="GO:0004359">
    <property type="term" value="F:glutaminase activity"/>
    <property type="evidence" value="ECO:0007669"/>
    <property type="project" value="UniProtKB-EC"/>
</dbReference>